<evidence type="ECO:0000313" key="2">
    <source>
        <dbReference type="EMBL" id="TCC36630.1"/>
    </source>
</evidence>
<dbReference type="InterPro" id="IPR029069">
    <property type="entry name" value="HotDog_dom_sf"/>
</dbReference>
<reference evidence="2 3" key="1">
    <citation type="submission" date="2019-02" db="EMBL/GenBank/DDBJ databases">
        <title>Kribbella capetownensis sp. nov. and Kribbella speibonae sp. nov., isolated from soil.</title>
        <authorList>
            <person name="Curtis S.M."/>
            <person name="Norton I."/>
            <person name="Everest G.J."/>
            <person name="Meyers P.R."/>
        </authorList>
    </citation>
    <scope>NUCLEOTIDE SEQUENCE [LARGE SCALE GENOMIC DNA]</scope>
    <source>
        <strain evidence="2 3">YM55</strain>
    </source>
</reference>
<evidence type="ECO:0000313" key="3">
    <source>
        <dbReference type="Proteomes" id="UP000294225"/>
    </source>
</evidence>
<dbReference type="InterPro" id="IPR006683">
    <property type="entry name" value="Thioestr_dom"/>
</dbReference>
<dbReference type="Proteomes" id="UP000294225">
    <property type="component" value="Unassembled WGS sequence"/>
</dbReference>
<organism evidence="2 3">
    <name type="scientific">Kribbella speibonae</name>
    <dbReference type="NCBI Taxonomy" id="1572660"/>
    <lineage>
        <taxon>Bacteria</taxon>
        <taxon>Bacillati</taxon>
        <taxon>Actinomycetota</taxon>
        <taxon>Actinomycetes</taxon>
        <taxon>Propionibacteriales</taxon>
        <taxon>Kribbellaceae</taxon>
        <taxon>Kribbella</taxon>
    </lineage>
</organism>
<feature type="domain" description="Thioesterase" evidence="1">
    <location>
        <begin position="4"/>
        <end position="46"/>
    </location>
</feature>
<evidence type="ECO:0000259" key="1">
    <source>
        <dbReference type="Pfam" id="PF03061"/>
    </source>
</evidence>
<dbReference type="Pfam" id="PF03061">
    <property type="entry name" value="4HBT"/>
    <property type="match status" value="1"/>
</dbReference>
<name>A0A4R0IV03_9ACTN</name>
<gene>
    <name evidence="2" type="ORF">E0H92_27995</name>
</gene>
<protein>
    <recommendedName>
        <fullName evidence="1">Thioesterase domain-containing protein</fullName>
    </recommendedName>
</protein>
<dbReference type="EMBL" id="SJKC01000003">
    <property type="protein sequence ID" value="TCC36630.1"/>
    <property type="molecule type" value="Genomic_DNA"/>
</dbReference>
<comment type="caution">
    <text evidence="2">The sequence shown here is derived from an EMBL/GenBank/DDBJ whole genome shotgun (WGS) entry which is preliminary data.</text>
</comment>
<dbReference type="AlphaFoldDB" id="A0A4R0IV03"/>
<dbReference type="SUPFAM" id="SSF54637">
    <property type="entry name" value="Thioesterase/thiol ester dehydrase-isomerase"/>
    <property type="match status" value="1"/>
</dbReference>
<dbReference type="Gene3D" id="3.10.129.10">
    <property type="entry name" value="Hotdog Thioesterase"/>
    <property type="match status" value="1"/>
</dbReference>
<sequence length="84" mass="9623">MEIGLVVASSCRYLRPTSFPSALEIGIVMIRLGRSSVRYQLAAFPRGGDRPHVVGRFVHVYADRHPADQALYHPRWRQQCQNYP</sequence>
<accession>A0A4R0IV03</accession>
<proteinExistence type="predicted"/>